<accession>A0ABN4HWD0</accession>
<protein>
    <submittedName>
        <fullName evidence="1">Uncharacterized protein</fullName>
    </submittedName>
</protein>
<proteinExistence type="predicted"/>
<keyword evidence="2" id="KW-1185">Reference proteome</keyword>
<dbReference type="EMBL" id="CP011409">
    <property type="protein sequence ID" value="AKZ62914.1"/>
    <property type="molecule type" value="Genomic_DNA"/>
</dbReference>
<evidence type="ECO:0000313" key="1">
    <source>
        <dbReference type="EMBL" id="AKZ62914.1"/>
    </source>
</evidence>
<dbReference type="Gene3D" id="1.10.287.1700">
    <property type="match status" value="1"/>
</dbReference>
<dbReference type="Proteomes" id="UP000063429">
    <property type="component" value="Chromosome"/>
</dbReference>
<organism evidence="1 2">
    <name type="scientific">Herbaspirillum hiltneri N3</name>
    <dbReference type="NCBI Taxonomy" id="1262470"/>
    <lineage>
        <taxon>Bacteria</taxon>
        <taxon>Pseudomonadati</taxon>
        <taxon>Pseudomonadota</taxon>
        <taxon>Betaproteobacteria</taxon>
        <taxon>Burkholderiales</taxon>
        <taxon>Oxalobacteraceae</taxon>
        <taxon>Herbaspirillum</taxon>
    </lineage>
</organism>
<name>A0ABN4HWD0_9BURK</name>
<dbReference type="RefSeq" id="WP_053196985.1">
    <property type="nucleotide sequence ID" value="NZ_CP011409.1"/>
</dbReference>
<dbReference type="InterPro" id="IPR053716">
    <property type="entry name" value="Flag_assembly_chemotaxis_eff"/>
</dbReference>
<evidence type="ECO:0000313" key="2">
    <source>
        <dbReference type="Proteomes" id="UP000063429"/>
    </source>
</evidence>
<sequence>MIGASGQGLGPRRGKREVIEVAERKVPDKRLDQLLHVRKQRLSRLERERHEARQVWRRRREKFHAAKLRWREAVAKTQEQWQQARRQFLDMTITSGQFRSAKAAYERMKREVAQFYLDCQNQLQRCREAGGKFFEARWAVLDANRQQEKLSLLRDEMRTLEQPAEN</sequence>
<gene>
    <name evidence="1" type="ORF">F506_09715</name>
</gene>
<reference evidence="2" key="1">
    <citation type="journal article" date="2015" name="Genome Announc.">
        <title>Complete Genome Sequence of Herbaspirillum hiltneri N3 (DSM 17495), Isolated from Surface-Sterilized Wheat Roots.</title>
        <authorList>
            <person name="Guizelini D."/>
            <person name="Saizaki P.M."/>
            <person name="Coimbra N.A."/>
            <person name="Weiss V.A."/>
            <person name="Faoro H."/>
            <person name="Sfeir M.Z."/>
            <person name="Baura V.A."/>
            <person name="Monteiro R.A."/>
            <person name="Chubatsu L.S."/>
            <person name="Souza E.M."/>
            <person name="Cruz L.M."/>
            <person name="Pedrosa F.O."/>
            <person name="Raittz R.T."/>
            <person name="Marchaukoski J.N."/>
            <person name="Steffens M.B."/>
        </authorList>
    </citation>
    <scope>NUCLEOTIDE SEQUENCE [LARGE SCALE GENOMIC DNA]</scope>
    <source>
        <strain evidence="2">N3</strain>
    </source>
</reference>